<dbReference type="EMBL" id="REGN01001519">
    <property type="protein sequence ID" value="RNA34156.1"/>
    <property type="molecule type" value="Genomic_DNA"/>
</dbReference>
<dbReference type="Proteomes" id="UP000276133">
    <property type="component" value="Unassembled WGS sequence"/>
</dbReference>
<accession>A0A3M7SEE7</accession>
<organism evidence="2 3">
    <name type="scientific">Brachionus plicatilis</name>
    <name type="common">Marine rotifer</name>
    <name type="synonym">Brachionus muelleri</name>
    <dbReference type="NCBI Taxonomy" id="10195"/>
    <lineage>
        <taxon>Eukaryota</taxon>
        <taxon>Metazoa</taxon>
        <taxon>Spiralia</taxon>
        <taxon>Gnathifera</taxon>
        <taxon>Rotifera</taxon>
        <taxon>Eurotatoria</taxon>
        <taxon>Monogononta</taxon>
        <taxon>Pseudotrocha</taxon>
        <taxon>Ploima</taxon>
        <taxon>Brachionidae</taxon>
        <taxon>Brachionus</taxon>
    </lineage>
</organism>
<dbReference type="AlphaFoldDB" id="A0A3M7SEE7"/>
<comment type="caution">
    <text evidence="2">The sequence shown here is derived from an EMBL/GenBank/DDBJ whole genome shotgun (WGS) entry which is preliminary data.</text>
</comment>
<keyword evidence="1" id="KW-0812">Transmembrane</keyword>
<evidence type="ECO:0000313" key="3">
    <source>
        <dbReference type="Proteomes" id="UP000276133"/>
    </source>
</evidence>
<dbReference type="GO" id="GO:0006606">
    <property type="term" value="P:protein import into nucleus"/>
    <property type="evidence" value="ECO:0007669"/>
    <property type="project" value="TreeGrafter"/>
</dbReference>
<name>A0A3M7SEE7_BRAPC</name>
<evidence type="ECO:0000256" key="1">
    <source>
        <dbReference type="SAM" id="Phobius"/>
    </source>
</evidence>
<gene>
    <name evidence="2" type="ORF">BpHYR1_049344</name>
</gene>
<proteinExistence type="predicted"/>
<protein>
    <submittedName>
        <fullName evidence="2">Pituitary tumor-transforming protein 1-interacting-like</fullName>
    </submittedName>
</protein>
<keyword evidence="3" id="KW-1185">Reference proteome</keyword>
<keyword evidence="1" id="KW-1133">Transmembrane helix</keyword>
<dbReference type="InterPro" id="IPR052304">
    <property type="entry name" value="PTTG1IP"/>
</dbReference>
<dbReference type="GO" id="GO:0005737">
    <property type="term" value="C:cytoplasm"/>
    <property type="evidence" value="ECO:0007669"/>
    <property type="project" value="TreeGrafter"/>
</dbReference>
<feature type="transmembrane region" description="Helical" evidence="1">
    <location>
        <begin position="52"/>
        <end position="76"/>
    </location>
</feature>
<dbReference type="PANTHER" id="PTHR15191">
    <property type="entry name" value="PROTEIN CBG20567"/>
    <property type="match status" value="1"/>
</dbReference>
<evidence type="ECO:0000313" key="2">
    <source>
        <dbReference type="EMBL" id="RNA34156.1"/>
    </source>
</evidence>
<dbReference type="GO" id="GO:0005634">
    <property type="term" value="C:nucleus"/>
    <property type="evidence" value="ECO:0007669"/>
    <property type="project" value="TreeGrafter"/>
</dbReference>
<sequence length="154" mass="17499">MFLNTFLYLLNSSCSNLNQIIILEFLPNSMSDQSTKESLVDQIANTATNKGVIIGVTIGAVAFVILVVIILICCCCRKAERSCLKRSIGRMDKKFNKRKHELESQQQKRRDELNQRHNEIRNKYGLGSNPTAQNPKENIYTVENEQINLSLHDG</sequence>
<dbReference type="OrthoDB" id="10470982at2759"/>
<reference evidence="2 3" key="1">
    <citation type="journal article" date="2018" name="Sci. Rep.">
        <title>Genomic signatures of local adaptation to the degree of environmental predictability in rotifers.</title>
        <authorList>
            <person name="Franch-Gras L."/>
            <person name="Hahn C."/>
            <person name="Garcia-Roger E.M."/>
            <person name="Carmona M.J."/>
            <person name="Serra M."/>
            <person name="Gomez A."/>
        </authorList>
    </citation>
    <scope>NUCLEOTIDE SEQUENCE [LARGE SCALE GENOMIC DNA]</scope>
    <source>
        <strain evidence="2">HYR1</strain>
    </source>
</reference>
<dbReference type="PANTHER" id="PTHR15191:SF3">
    <property type="entry name" value="PITUITARY TUMOR-TRANSFORMING GENE PROTEIN-BINDING FACTOR"/>
    <property type="match status" value="1"/>
</dbReference>
<keyword evidence="1" id="KW-0472">Membrane</keyword>